<feature type="transmembrane region" description="Helical" evidence="6">
    <location>
        <begin position="336"/>
        <end position="363"/>
    </location>
</feature>
<dbReference type="InterPro" id="IPR004840">
    <property type="entry name" value="Amino_acid_permease_CS"/>
</dbReference>
<dbReference type="AlphaFoldDB" id="A0A1W5D9V0"/>
<dbReference type="PANTHER" id="PTHR45649:SF9">
    <property type="entry name" value="AMINO-ACID PERMEASE 2"/>
    <property type="match status" value="1"/>
</dbReference>
<keyword evidence="5 6" id="KW-0472">Membrane</keyword>
<dbReference type="PROSITE" id="PS00218">
    <property type="entry name" value="AMINO_ACID_PERMEASE_1"/>
    <property type="match status" value="1"/>
</dbReference>
<accession>A0A1W5D9V0</accession>
<keyword evidence="2" id="KW-0813">Transport</keyword>
<dbReference type="EMBL" id="FWEW01003582">
    <property type="protein sequence ID" value="SLM39886.1"/>
    <property type="molecule type" value="Genomic_DNA"/>
</dbReference>
<dbReference type="Gene3D" id="1.20.1740.10">
    <property type="entry name" value="Amino acid/polyamine transporter I"/>
    <property type="match status" value="1"/>
</dbReference>
<reference evidence="8" key="1">
    <citation type="submission" date="2017-03" db="EMBL/GenBank/DDBJ databases">
        <authorList>
            <person name="Sharma R."/>
            <person name="Thines M."/>
        </authorList>
    </citation>
    <scope>NUCLEOTIDE SEQUENCE [LARGE SCALE GENOMIC DNA]</scope>
</reference>
<dbReference type="GO" id="GO:0006865">
    <property type="term" value="P:amino acid transport"/>
    <property type="evidence" value="ECO:0007669"/>
    <property type="project" value="InterPro"/>
</dbReference>
<feature type="transmembrane region" description="Helical" evidence="6">
    <location>
        <begin position="81"/>
        <end position="102"/>
    </location>
</feature>
<feature type="transmembrane region" description="Helical" evidence="6">
    <location>
        <begin position="199"/>
        <end position="220"/>
    </location>
</feature>
<organism evidence="7 8">
    <name type="scientific">Lasallia pustulata</name>
    <dbReference type="NCBI Taxonomy" id="136370"/>
    <lineage>
        <taxon>Eukaryota</taxon>
        <taxon>Fungi</taxon>
        <taxon>Dikarya</taxon>
        <taxon>Ascomycota</taxon>
        <taxon>Pezizomycotina</taxon>
        <taxon>Lecanoromycetes</taxon>
        <taxon>OSLEUM clade</taxon>
        <taxon>Umbilicariomycetidae</taxon>
        <taxon>Umbilicariales</taxon>
        <taxon>Umbilicariaceae</taxon>
        <taxon>Lasallia</taxon>
    </lineage>
</organism>
<evidence type="ECO:0000256" key="6">
    <source>
        <dbReference type="SAM" id="Phobius"/>
    </source>
</evidence>
<dbReference type="GO" id="GO:0022857">
    <property type="term" value="F:transmembrane transporter activity"/>
    <property type="evidence" value="ECO:0007669"/>
    <property type="project" value="InterPro"/>
</dbReference>
<feature type="transmembrane region" description="Helical" evidence="6">
    <location>
        <begin position="240"/>
        <end position="259"/>
    </location>
</feature>
<feature type="transmembrane region" description="Helical" evidence="6">
    <location>
        <begin position="454"/>
        <end position="472"/>
    </location>
</feature>
<evidence type="ECO:0000256" key="4">
    <source>
        <dbReference type="ARBA" id="ARBA00022989"/>
    </source>
</evidence>
<feature type="transmembrane region" description="Helical" evidence="6">
    <location>
        <begin position="383"/>
        <end position="404"/>
    </location>
</feature>
<dbReference type="InterPro" id="IPR002293">
    <property type="entry name" value="AA/rel_permease1"/>
</dbReference>
<comment type="subcellular location">
    <subcellularLocation>
        <location evidence="1">Membrane</location>
        <topology evidence="1">Multi-pass membrane protein</topology>
    </subcellularLocation>
</comment>
<proteinExistence type="predicted"/>
<evidence type="ECO:0000313" key="8">
    <source>
        <dbReference type="Proteomes" id="UP000192927"/>
    </source>
</evidence>
<name>A0A1W5D9V0_9LECA</name>
<feature type="transmembrane region" description="Helical" evidence="6">
    <location>
        <begin position="280"/>
        <end position="302"/>
    </location>
</feature>
<dbReference type="PANTHER" id="PTHR45649">
    <property type="entry name" value="AMINO-ACID PERMEASE BAT1"/>
    <property type="match status" value="1"/>
</dbReference>
<evidence type="ECO:0000256" key="2">
    <source>
        <dbReference type="ARBA" id="ARBA00022448"/>
    </source>
</evidence>
<keyword evidence="3 6" id="KW-0812">Transmembrane</keyword>
<feature type="transmembrane region" description="Helical" evidence="6">
    <location>
        <begin position="45"/>
        <end position="69"/>
    </location>
</feature>
<feature type="transmembrane region" description="Helical" evidence="6">
    <location>
        <begin position="166"/>
        <end position="187"/>
    </location>
</feature>
<keyword evidence="8" id="KW-1185">Reference proteome</keyword>
<feature type="transmembrane region" description="Helical" evidence="6">
    <location>
        <begin position="411"/>
        <end position="434"/>
    </location>
</feature>
<sequence length="529" mass="56517">MGPYATKDAAADDAPVTTIIRPASIDSEDEQLAAMGYKPEMKREFTWFAIVSFAFSVTGILAGAMATFYTPLAAGGPVALIWAWFWGSFGCLCIGLSVAELVSAYPTDGGLYYTVKHVVPSSWVPLMGWIVGWMNLLGQIACSASVDFALASQITATAALGSDYAYGAPNSHTVAVMMGCLLVHGTLNSLPTKYLARLSSLYTIVNVGGIFAAIIALLVTCKDKNSASFVFTHFESSSGWSNNGISFCIGLLAVAWTMTDYDATAHITEETAHANVRAPIAIIIAVVLTAVLGWALLIVLVFCMGTDIAGLLEAPSGLPVALIYRRNLGKGGALTMMVLTILVQNATCMVCMQSCARTIFALSRDGMLPFSRVWSTVNRWSQTPVHAVWLICALAALLGLLDLASYYAAEAIFSVTSIALDWSYVIPVLCKVIFAGKIPYQPGPIHFGRLSTPINLAAFCWVAFVSVILCFPQSVPVEKQTMNYSSVVFVGWLILASGYWFYRQGQSSPYQGPGAKAGLLGVVSPSHSD</sequence>
<evidence type="ECO:0000256" key="3">
    <source>
        <dbReference type="ARBA" id="ARBA00022692"/>
    </source>
</evidence>
<dbReference type="Proteomes" id="UP000192927">
    <property type="component" value="Unassembled WGS sequence"/>
</dbReference>
<evidence type="ECO:0000256" key="5">
    <source>
        <dbReference type="ARBA" id="ARBA00023136"/>
    </source>
</evidence>
<keyword evidence="4 6" id="KW-1133">Transmembrane helix</keyword>
<dbReference type="GO" id="GO:0016020">
    <property type="term" value="C:membrane"/>
    <property type="evidence" value="ECO:0007669"/>
    <property type="project" value="UniProtKB-SubCell"/>
</dbReference>
<dbReference type="Pfam" id="PF13520">
    <property type="entry name" value="AA_permease_2"/>
    <property type="match status" value="1"/>
</dbReference>
<evidence type="ECO:0000313" key="7">
    <source>
        <dbReference type="EMBL" id="SLM39886.1"/>
    </source>
</evidence>
<evidence type="ECO:0000256" key="1">
    <source>
        <dbReference type="ARBA" id="ARBA00004141"/>
    </source>
</evidence>
<protein>
    <submittedName>
        <fullName evidence="7">Amino acid/polyamine transporter I</fullName>
    </submittedName>
</protein>
<feature type="transmembrane region" description="Helical" evidence="6">
    <location>
        <begin position="484"/>
        <end position="502"/>
    </location>
</feature>
<dbReference type="PIRSF" id="PIRSF006060">
    <property type="entry name" value="AA_transporter"/>
    <property type="match status" value="1"/>
</dbReference>